<reference evidence="3" key="1">
    <citation type="submission" date="2015-01" db="EMBL/GenBank/DDBJ databases">
        <authorList>
            <person name="Aksoy S."/>
            <person name="Warren W."/>
            <person name="Wilson R.K."/>
        </authorList>
    </citation>
    <scope>NUCLEOTIDE SEQUENCE [LARGE SCALE GENOMIC DNA]</scope>
    <source>
        <strain evidence="3">IAEA</strain>
    </source>
</reference>
<dbReference type="AlphaFoldDB" id="A0A1B0C508"/>
<accession>A0A1B0C508</accession>
<keyword evidence="1" id="KW-0472">Membrane</keyword>
<dbReference type="EnsemblMetazoa" id="GPPI049330-RA">
    <property type="protein sequence ID" value="GPPI049330-PA"/>
    <property type="gene ID" value="GPPI049330"/>
</dbReference>
<evidence type="ECO:0000313" key="2">
    <source>
        <dbReference type="EnsemblMetazoa" id="GPPI049330-PA"/>
    </source>
</evidence>
<reference evidence="2" key="2">
    <citation type="submission" date="2020-05" db="UniProtKB">
        <authorList>
            <consortium name="EnsemblMetazoa"/>
        </authorList>
    </citation>
    <scope>IDENTIFICATION</scope>
    <source>
        <strain evidence="2">IAEA</strain>
    </source>
</reference>
<keyword evidence="3" id="KW-1185">Reference proteome</keyword>
<dbReference type="VEuPathDB" id="VectorBase:GPPI049330"/>
<evidence type="ECO:0000256" key="1">
    <source>
        <dbReference type="SAM" id="Phobius"/>
    </source>
</evidence>
<keyword evidence="1" id="KW-1133">Transmembrane helix</keyword>
<protein>
    <submittedName>
        <fullName evidence="2">Uncharacterized protein</fullName>
    </submittedName>
</protein>
<organism evidence="2 3">
    <name type="scientific">Glossina palpalis gambiensis</name>
    <dbReference type="NCBI Taxonomy" id="67801"/>
    <lineage>
        <taxon>Eukaryota</taxon>
        <taxon>Metazoa</taxon>
        <taxon>Ecdysozoa</taxon>
        <taxon>Arthropoda</taxon>
        <taxon>Hexapoda</taxon>
        <taxon>Insecta</taxon>
        <taxon>Pterygota</taxon>
        <taxon>Neoptera</taxon>
        <taxon>Endopterygota</taxon>
        <taxon>Diptera</taxon>
        <taxon>Brachycera</taxon>
        <taxon>Muscomorpha</taxon>
        <taxon>Hippoboscoidea</taxon>
        <taxon>Glossinidae</taxon>
        <taxon>Glossina</taxon>
    </lineage>
</organism>
<feature type="transmembrane region" description="Helical" evidence="1">
    <location>
        <begin position="81"/>
        <end position="103"/>
    </location>
</feature>
<sequence>MQNTHKLCYRRKYSNVYGVWYGNDFLCLENNQELYNNVLDLCKHIITYEIKINNVHDFSCQEGDLLFFGDNFHINEKLKQVLFHCKIIIVLILHNSHFALAYINKASNMCSYPIGNEEATLAHEILTYYYLHCYTINEMEKHMLSDVQWVVNHYKE</sequence>
<dbReference type="EMBL" id="JXJN01025747">
    <property type="status" value="NOT_ANNOTATED_CDS"/>
    <property type="molecule type" value="Genomic_DNA"/>
</dbReference>
<proteinExistence type="predicted"/>
<dbReference type="Proteomes" id="UP000092460">
    <property type="component" value="Unassembled WGS sequence"/>
</dbReference>
<evidence type="ECO:0000313" key="3">
    <source>
        <dbReference type="Proteomes" id="UP000092460"/>
    </source>
</evidence>
<name>A0A1B0C508_9MUSC</name>
<keyword evidence="1" id="KW-0812">Transmembrane</keyword>